<gene>
    <name evidence="2" type="ORF">CHI12_16680</name>
</gene>
<comment type="caution">
    <text evidence="2">The sequence shown here is derived from an EMBL/GenBank/DDBJ whole genome shotgun (WGS) entry which is preliminary data.</text>
</comment>
<accession>A0A268H969</accession>
<sequence length="108" mass="12594">MEIDLSLFISLVSLLVAIIVGIVQILNWKSNRTRLKIAQIMYNPNPIGNRNYINHLVLDGDQDSSIREIVPIFYLFIYIKIENLSFQPITISNFTLNRKAKFDKKSYF</sequence>
<organism evidence="2 3">
    <name type="scientific">Terribacillus saccharophilus</name>
    <dbReference type="NCBI Taxonomy" id="361277"/>
    <lineage>
        <taxon>Bacteria</taxon>
        <taxon>Bacillati</taxon>
        <taxon>Bacillota</taxon>
        <taxon>Bacilli</taxon>
        <taxon>Bacillales</taxon>
        <taxon>Bacillaceae</taxon>
        <taxon>Terribacillus</taxon>
    </lineage>
</organism>
<evidence type="ECO:0000313" key="2">
    <source>
        <dbReference type="EMBL" id="PAE06409.1"/>
    </source>
</evidence>
<dbReference type="AlphaFoldDB" id="A0A268H969"/>
<keyword evidence="1" id="KW-0472">Membrane</keyword>
<dbReference type="Proteomes" id="UP000216475">
    <property type="component" value="Unassembled WGS sequence"/>
</dbReference>
<dbReference type="EMBL" id="NPBH01000078">
    <property type="protein sequence ID" value="PAE06409.1"/>
    <property type="molecule type" value="Genomic_DNA"/>
</dbReference>
<protein>
    <submittedName>
        <fullName evidence="2">Uncharacterized protein</fullName>
    </submittedName>
</protein>
<evidence type="ECO:0000256" key="1">
    <source>
        <dbReference type="SAM" id="Phobius"/>
    </source>
</evidence>
<name>A0A268H969_9BACI</name>
<proteinExistence type="predicted"/>
<reference evidence="2 3" key="1">
    <citation type="submission" date="2017-07" db="EMBL/GenBank/DDBJ databases">
        <title>Isolation and whole genome analysis of endospore-forming bacteria from heroin.</title>
        <authorList>
            <person name="Kalinowski J."/>
            <person name="Ahrens B."/>
            <person name="Al-Dilaimi A."/>
            <person name="Winkler A."/>
            <person name="Wibberg D."/>
            <person name="Schleenbecker U."/>
            <person name="Ruckert C."/>
            <person name="Wolfel R."/>
            <person name="Grass G."/>
        </authorList>
    </citation>
    <scope>NUCLEOTIDE SEQUENCE [LARGE SCALE GENOMIC DNA]</scope>
    <source>
        <strain evidence="2 3">7509</strain>
    </source>
</reference>
<evidence type="ECO:0000313" key="3">
    <source>
        <dbReference type="Proteomes" id="UP000216475"/>
    </source>
</evidence>
<feature type="non-terminal residue" evidence="2">
    <location>
        <position position="108"/>
    </location>
</feature>
<keyword evidence="1" id="KW-0812">Transmembrane</keyword>
<keyword evidence="1" id="KW-1133">Transmembrane helix</keyword>
<feature type="transmembrane region" description="Helical" evidence="1">
    <location>
        <begin position="6"/>
        <end position="26"/>
    </location>
</feature>